<name>A0A4V3G9D7_9FIRM</name>
<evidence type="ECO:0000256" key="2">
    <source>
        <dbReference type="PIRSR" id="PIRSR613078-2"/>
    </source>
</evidence>
<feature type="active site" description="Proton donor/acceptor" evidence="1">
    <location>
        <position position="82"/>
    </location>
</feature>
<dbReference type="CDD" id="cd07067">
    <property type="entry name" value="HP_PGM_like"/>
    <property type="match status" value="1"/>
</dbReference>
<sequence length="194" mass="22494">MAKTLYFMRHGQTLFNVLHLKQGWSDSPLTTLGKNQAIIAGRYFKEHDIVFDHAYSSTSERASDTLELVSKQAYQRVRGLKEWNFGRLEGSNDVVDPKPPYGDFFVQYGGEDEMEFRKRLMDTVTNIMDQEDHQQVLMVSHGAACAQLYRANETYAKTKITYPIPNCAILRFTYEDGKLMFEEMISHDFRELDV</sequence>
<dbReference type="OrthoDB" id="9782128at2"/>
<dbReference type="SUPFAM" id="SSF53254">
    <property type="entry name" value="Phosphoglycerate mutase-like"/>
    <property type="match status" value="1"/>
</dbReference>
<organism evidence="3 4">
    <name type="scientific">Breznakia blatticola</name>
    <dbReference type="NCBI Taxonomy" id="1754012"/>
    <lineage>
        <taxon>Bacteria</taxon>
        <taxon>Bacillati</taxon>
        <taxon>Bacillota</taxon>
        <taxon>Erysipelotrichia</taxon>
        <taxon>Erysipelotrichales</taxon>
        <taxon>Erysipelotrichaceae</taxon>
        <taxon>Breznakia</taxon>
    </lineage>
</organism>
<dbReference type="RefSeq" id="WP_134167423.1">
    <property type="nucleotide sequence ID" value="NZ_SODD01000001.1"/>
</dbReference>
<dbReference type="PANTHER" id="PTHR48100">
    <property type="entry name" value="BROAD-SPECIFICITY PHOSPHATASE YOR283W-RELATED"/>
    <property type="match status" value="1"/>
</dbReference>
<evidence type="ECO:0000256" key="1">
    <source>
        <dbReference type="PIRSR" id="PIRSR613078-1"/>
    </source>
</evidence>
<evidence type="ECO:0000313" key="4">
    <source>
        <dbReference type="Proteomes" id="UP000294743"/>
    </source>
</evidence>
<protein>
    <submittedName>
        <fullName evidence="3">Putative phosphoglycerate mutase</fullName>
    </submittedName>
</protein>
<dbReference type="GO" id="GO:0005737">
    <property type="term" value="C:cytoplasm"/>
    <property type="evidence" value="ECO:0007669"/>
    <property type="project" value="TreeGrafter"/>
</dbReference>
<feature type="binding site" evidence="2">
    <location>
        <position position="61"/>
    </location>
    <ligand>
        <name>substrate</name>
    </ligand>
</feature>
<dbReference type="EMBL" id="SODD01000001">
    <property type="protein sequence ID" value="TDW26417.1"/>
    <property type="molecule type" value="Genomic_DNA"/>
</dbReference>
<dbReference type="Proteomes" id="UP000294743">
    <property type="component" value="Unassembled WGS sequence"/>
</dbReference>
<dbReference type="Pfam" id="PF00300">
    <property type="entry name" value="His_Phos_1"/>
    <property type="match status" value="1"/>
</dbReference>
<gene>
    <name evidence="3" type="ORF">EDD63_101132</name>
</gene>
<keyword evidence="4" id="KW-1185">Reference proteome</keyword>
<dbReference type="SMART" id="SM00855">
    <property type="entry name" value="PGAM"/>
    <property type="match status" value="1"/>
</dbReference>
<evidence type="ECO:0000313" key="3">
    <source>
        <dbReference type="EMBL" id="TDW26417.1"/>
    </source>
</evidence>
<dbReference type="AlphaFoldDB" id="A0A4V3G9D7"/>
<dbReference type="GO" id="GO:0016791">
    <property type="term" value="F:phosphatase activity"/>
    <property type="evidence" value="ECO:0007669"/>
    <property type="project" value="TreeGrafter"/>
</dbReference>
<reference evidence="3 4" key="1">
    <citation type="submission" date="2019-03" db="EMBL/GenBank/DDBJ databases">
        <title>Genomic Encyclopedia of Type Strains, Phase IV (KMG-IV): sequencing the most valuable type-strain genomes for metagenomic binning, comparative biology and taxonomic classification.</title>
        <authorList>
            <person name="Goeker M."/>
        </authorList>
    </citation>
    <scope>NUCLEOTIDE SEQUENCE [LARGE SCALE GENOMIC DNA]</scope>
    <source>
        <strain evidence="3 4">DSM 28867</strain>
    </source>
</reference>
<dbReference type="InterPro" id="IPR013078">
    <property type="entry name" value="His_Pase_superF_clade-1"/>
</dbReference>
<feature type="binding site" evidence="2">
    <location>
        <begin position="9"/>
        <end position="16"/>
    </location>
    <ligand>
        <name>substrate</name>
    </ligand>
</feature>
<accession>A0A4V3G9D7</accession>
<feature type="active site" description="Tele-phosphohistidine intermediate" evidence="1">
    <location>
        <position position="10"/>
    </location>
</feature>
<dbReference type="InterPro" id="IPR029033">
    <property type="entry name" value="His_PPase_superfam"/>
</dbReference>
<proteinExistence type="predicted"/>
<comment type="caution">
    <text evidence="3">The sequence shown here is derived from an EMBL/GenBank/DDBJ whole genome shotgun (WGS) entry which is preliminary data.</text>
</comment>
<dbReference type="InterPro" id="IPR050275">
    <property type="entry name" value="PGM_Phosphatase"/>
</dbReference>
<dbReference type="PANTHER" id="PTHR48100:SF5">
    <property type="entry name" value="HISTIDINE PHOSPHATASE FAMILY PROTEIN"/>
    <property type="match status" value="1"/>
</dbReference>
<dbReference type="Gene3D" id="3.40.50.1240">
    <property type="entry name" value="Phosphoglycerate mutase-like"/>
    <property type="match status" value="1"/>
</dbReference>